<name>A0ABQ1X844_9BACT</name>
<accession>A0ABQ1X844</accession>
<dbReference type="Proteomes" id="UP000601361">
    <property type="component" value="Unassembled WGS sequence"/>
</dbReference>
<keyword evidence="1" id="KW-0812">Transmembrane</keyword>
<keyword evidence="3" id="KW-1185">Reference proteome</keyword>
<sequence length="157" mass="17881">MPPKKNPPADPPNVARLPPDQQIAYLVRQHEEFSDWRIKVDERLDKTETAVDELTTSVGEMRKEVRESHITGRESNVTLGEIKLFLTGQRTPGLERPGLSDDFKTMQDKCKSLEEKHAEWEKKFNKYFWWATGFLAASGGAGFFGGKALSQFLDLLK</sequence>
<evidence type="ECO:0000313" key="3">
    <source>
        <dbReference type="Proteomes" id="UP000601361"/>
    </source>
</evidence>
<evidence type="ECO:0000256" key="1">
    <source>
        <dbReference type="SAM" id="Phobius"/>
    </source>
</evidence>
<reference evidence="3" key="1">
    <citation type="journal article" date="2019" name="Int. J. Syst. Evol. Microbiol.">
        <title>The Global Catalogue of Microorganisms (GCM) 10K type strain sequencing project: providing services to taxonomists for standard genome sequencing and annotation.</title>
        <authorList>
            <consortium name="The Broad Institute Genomics Platform"/>
            <consortium name="The Broad Institute Genome Sequencing Center for Infectious Disease"/>
            <person name="Wu L."/>
            <person name="Ma J."/>
        </authorList>
    </citation>
    <scope>NUCLEOTIDE SEQUENCE [LARGE SCALE GENOMIC DNA]</scope>
    <source>
        <strain evidence="3">CGMCC 1.12990</strain>
    </source>
</reference>
<evidence type="ECO:0000313" key="2">
    <source>
        <dbReference type="EMBL" id="GGG60663.1"/>
    </source>
</evidence>
<proteinExistence type="predicted"/>
<gene>
    <name evidence="2" type="ORF">GCM10011378_40850</name>
</gene>
<feature type="transmembrane region" description="Helical" evidence="1">
    <location>
        <begin position="127"/>
        <end position="146"/>
    </location>
</feature>
<protein>
    <submittedName>
        <fullName evidence="2">Uncharacterized protein</fullName>
    </submittedName>
</protein>
<comment type="caution">
    <text evidence="2">The sequence shown here is derived from an EMBL/GenBank/DDBJ whole genome shotgun (WGS) entry which is preliminary data.</text>
</comment>
<dbReference type="EMBL" id="BMGS01000016">
    <property type="protein sequence ID" value="GGG60663.1"/>
    <property type="molecule type" value="Genomic_DNA"/>
</dbReference>
<keyword evidence="1" id="KW-1133">Transmembrane helix</keyword>
<organism evidence="2 3">
    <name type="scientific">Hymenobacter glacieicola</name>
    <dbReference type="NCBI Taxonomy" id="1562124"/>
    <lineage>
        <taxon>Bacteria</taxon>
        <taxon>Pseudomonadati</taxon>
        <taxon>Bacteroidota</taxon>
        <taxon>Cytophagia</taxon>
        <taxon>Cytophagales</taxon>
        <taxon>Hymenobacteraceae</taxon>
        <taxon>Hymenobacter</taxon>
    </lineage>
</organism>
<keyword evidence="1" id="KW-0472">Membrane</keyword>
<dbReference type="RefSeq" id="WP_188559715.1">
    <property type="nucleotide sequence ID" value="NZ_BMGS01000016.1"/>
</dbReference>